<dbReference type="Proteomes" id="UP000242254">
    <property type="component" value="Unassembled WGS sequence"/>
</dbReference>
<sequence length="214" mass="24706">MHSTTTMVDVNQLTDKLQQIDFNSPAKIFQNKHAVHQFHNITPDVSMPGTPLLSPHNKRSSQTLYDSDTHSLPTTAVHTPPSLSPHQSDDDNDKPREKKLNDNEKDNYYHSSNSTVSLPSRPATPSQFIFKRPQYNKEYHHTHFHHLEKKDTIFHDLKRFFKGDKKKKKSPSIASNSDLSFANEFNRDLEGKYGKWGKCSKIMIINMKVLAKFF</sequence>
<evidence type="ECO:0000256" key="1">
    <source>
        <dbReference type="SAM" id="MobiDB-lite"/>
    </source>
</evidence>
<organism evidence="2 3">
    <name type="scientific">Rhizopus microsporus ATCC 52813</name>
    <dbReference type="NCBI Taxonomy" id="1340429"/>
    <lineage>
        <taxon>Eukaryota</taxon>
        <taxon>Fungi</taxon>
        <taxon>Fungi incertae sedis</taxon>
        <taxon>Mucoromycota</taxon>
        <taxon>Mucoromycotina</taxon>
        <taxon>Mucoromycetes</taxon>
        <taxon>Mucorales</taxon>
        <taxon>Mucorineae</taxon>
        <taxon>Rhizopodaceae</taxon>
        <taxon>Rhizopus</taxon>
    </lineage>
</organism>
<gene>
    <name evidence="2" type="ORF">RHIMIDRAFT_117877</name>
</gene>
<dbReference type="EMBL" id="KZ303846">
    <property type="protein sequence ID" value="PHZ14385.1"/>
    <property type="molecule type" value="Genomic_DNA"/>
</dbReference>
<feature type="region of interest" description="Disordered" evidence="1">
    <location>
        <begin position="41"/>
        <end position="126"/>
    </location>
</feature>
<evidence type="ECO:0000313" key="2">
    <source>
        <dbReference type="EMBL" id="PHZ14385.1"/>
    </source>
</evidence>
<accession>A0A2G4T027</accession>
<name>A0A2G4T027_RHIZD</name>
<dbReference type="STRING" id="1340429.A0A2G4T027"/>
<feature type="compositionally biased region" description="Polar residues" evidence="1">
    <location>
        <begin position="60"/>
        <end position="77"/>
    </location>
</feature>
<reference evidence="2 3" key="1">
    <citation type="journal article" date="2016" name="Proc. Natl. Acad. Sci. U.S.A.">
        <title>Lipid metabolic changes in an early divergent fungus govern the establishment of a mutualistic symbiosis with endobacteria.</title>
        <authorList>
            <person name="Lastovetsky O.A."/>
            <person name="Gaspar M.L."/>
            <person name="Mondo S.J."/>
            <person name="LaButti K.M."/>
            <person name="Sandor L."/>
            <person name="Grigoriev I.V."/>
            <person name="Henry S.A."/>
            <person name="Pawlowska T.E."/>
        </authorList>
    </citation>
    <scope>NUCLEOTIDE SEQUENCE [LARGE SCALE GENOMIC DNA]</scope>
    <source>
        <strain evidence="2 3">ATCC 52813</strain>
    </source>
</reference>
<dbReference type="RefSeq" id="XP_023468093.1">
    <property type="nucleotide sequence ID" value="XM_023605356.1"/>
</dbReference>
<proteinExistence type="predicted"/>
<feature type="compositionally biased region" description="Basic and acidic residues" evidence="1">
    <location>
        <begin position="87"/>
        <end position="108"/>
    </location>
</feature>
<evidence type="ECO:0000313" key="3">
    <source>
        <dbReference type="Proteomes" id="UP000242254"/>
    </source>
</evidence>
<dbReference type="GeneID" id="35436346"/>
<keyword evidence="3" id="KW-1185">Reference proteome</keyword>
<dbReference type="AlphaFoldDB" id="A0A2G4T027"/>
<protein>
    <submittedName>
        <fullName evidence="2">Uncharacterized protein</fullName>
    </submittedName>
</protein>
<feature type="compositionally biased region" description="Polar residues" evidence="1">
    <location>
        <begin position="109"/>
        <end position="126"/>
    </location>
</feature>